<sequence>MIALLFALLVALSRLFLFPVSLGLWSPILPFQKTATRLGRSDGADASDCDRNPRSLFFFCLPDFIKKKKDWSRGRPLDCRRGVRRREKKKAQSRWCDFGPRDCAL</sequence>
<name>A0A811BNC1_9VIRU</name>
<evidence type="ECO:0000313" key="1">
    <source>
        <dbReference type="EMBL" id="BCU03338.1"/>
    </source>
</evidence>
<reference evidence="1" key="1">
    <citation type="submission" date="2021-04" db="EMBL/GenBank/DDBJ databases">
        <title>Draft Genome Sequence of Pandoravirus japonicus, Isolated from the Sabaishi River of Niigata, Japan.</title>
        <authorList>
            <person name="Hosokawa N."/>
            <person name="Takahashi H."/>
            <person name="Aoki K."/>
            <person name="Takemura M."/>
        </authorList>
    </citation>
    <scope>NUCLEOTIDE SEQUENCE</scope>
</reference>
<accession>A0A811BNC1</accession>
<protein>
    <submittedName>
        <fullName evidence="1">Uncharacterized protein</fullName>
    </submittedName>
</protein>
<dbReference type="Proteomes" id="UP001253637">
    <property type="component" value="Segment"/>
</dbReference>
<proteinExistence type="predicted"/>
<dbReference type="EMBL" id="LC625835">
    <property type="protein sequence ID" value="BCU03338.1"/>
    <property type="molecule type" value="Genomic_DNA"/>
</dbReference>
<organism evidence="1 2">
    <name type="scientific">Pandoravirus japonicus</name>
    <dbReference type="NCBI Taxonomy" id="2823154"/>
    <lineage>
        <taxon>Viruses</taxon>
        <taxon>Pandoravirus</taxon>
    </lineage>
</organism>
<evidence type="ECO:0000313" key="2">
    <source>
        <dbReference type="Proteomes" id="UP001253637"/>
    </source>
</evidence>